<dbReference type="GO" id="GO:0008767">
    <property type="term" value="F:UDP-galactopyranose mutase activity"/>
    <property type="evidence" value="ECO:0007669"/>
    <property type="project" value="TreeGrafter"/>
</dbReference>
<dbReference type="EMBL" id="UINC01030329">
    <property type="protein sequence ID" value="SVB14547.1"/>
    <property type="molecule type" value="Genomic_DNA"/>
</dbReference>
<dbReference type="PRINTS" id="PR00419">
    <property type="entry name" value="ADXRDTASE"/>
</dbReference>
<evidence type="ECO:0000259" key="1">
    <source>
        <dbReference type="Pfam" id="PF01593"/>
    </source>
</evidence>
<dbReference type="Gene3D" id="3.50.50.60">
    <property type="entry name" value="FAD/NAD(P)-binding domain"/>
    <property type="match status" value="1"/>
</dbReference>
<name>A0A382BN03_9ZZZZ</name>
<dbReference type="SUPFAM" id="SSF51905">
    <property type="entry name" value="FAD/NAD(P)-binding domain"/>
    <property type="match status" value="1"/>
</dbReference>
<dbReference type="PANTHER" id="PTHR21197:SF0">
    <property type="entry name" value="UDP-GALACTOPYRANOSE MUTASE"/>
    <property type="match status" value="1"/>
</dbReference>
<dbReference type="Pfam" id="PF01593">
    <property type="entry name" value="Amino_oxidase"/>
    <property type="match status" value="1"/>
</dbReference>
<organism evidence="2">
    <name type="scientific">marine metagenome</name>
    <dbReference type="NCBI Taxonomy" id="408172"/>
    <lineage>
        <taxon>unclassified sequences</taxon>
        <taxon>metagenomes</taxon>
        <taxon>ecological metagenomes</taxon>
    </lineage>
</organism>
<sequence>MGGSERSEGLQPVIIGAGPAGLTAAYQLGKQGVESTVLESDSVVGGISRTEVREGWRFDIGGHRFFTKVPAVSALWHEILDEEDFLVRPRMSRIFYRGRFYDYPLRAGNALRNLGLLESTLCVLSYLWVRIRPPSDRSTFEGWTASRFGWRLYRTFFKTYTEKVWGVPADQIQADWAAQRIKNLSLFRAVLNSLLPRRNQKEITSLIEEFEYPRLGPGMMWERCHELVIDQGSRVIFEHPVQRIRHEAGRVVAVEAEGPDGPVAHPASHVISSMPLPHLVLAMDPPVPDRVRAAAGGLSFRDHLTIALVVPEEDGFPDNWIYIHSPDVRVGRVQNFGRWSPHLVKDGRTCLGLEYFVTIGDDLWTADDDDLIRMAKNEMGLLGLLEPDRVQSAYVVRMPRAYPMYDADYQNNVAVLRDWLATSAANVYPVGRNGMHRYNNQDHSMLTAMLAVENILGADHEIWDVNVEQDYHEEIRRDPVAPSG</sequence>
<proteinExistence type="predicted"/>
<dbReference type="GO" id="GO:0050660">
    <property type="term" value="F:flavin adenine dinucleotide binding"/>
    <property type="evidence" value="ECO:0007669"/>
    <property type="project" value="TreeGrafter"/>
</dbReference>
<dbReference type="InterPro" id="IPR002937">
    <property type="entry name" value="Amino_oxidase"/>
</dbReference>
<dbReference type="NCBIfam" id="NF005548">
    <property type="entry name" value="PRK07208.1-4"/>
    <property type="match status" value="1"/>
</dbReference>
<dbReference type="InterPro" id="IPR036188">
    <property type="entry name" value="FAD/NAD-bd_sf"/>
</dbReference>
<dbReference type="PANTHER" id="PTHR21197">
    <property type="entry name" value="UDP-GALACTOPYRANOSE MUTASE"/>
    <property type="match status" value="1"/>
</dbReference>
<gene>
    <name evidence="2" type="ORF">METZ01_LOCUS167401</name>
</gene>
<reference evidence="2" key="1">
    <citation type="submission" date="2018-05" db="EMBL/GenBank/DDBJ databases">
        <authorList>
            <person name="Lanie J.A."/>
            <person name="Ng W.-L."/>
            <person name="Kazmierczak K.M."/>
            <person name="Andrzejewski T.M."/>
            <person name="Davidsen T.M."/>
            <person name="Wayne K.J."/>
            <person name="Tettelin H."/>
            <person name="Glass J.I."/>
            <person name="Rusch D."/>
            <person name="Podicherti R."/>
            <person name="Tsui H.-C.T."/>
            <person name="Winkler M.E."/>
        </authorList>
    </citation>
    <scope>NUCLEOTIDE SEQUENCE</scope>
</reference>
<dbReference type="NCBIfam" id="NF005547">
    <property type="entry name" value="PRK07208.1-3"/>
    <property type="match status" value="1"/>
</dbReference>
<dbReference type="AlphaFoldDB" id="A0A382BN03"/>
<dbReference type="GO" id="GO:0005829">
    <property type="term" value="C:cytosol"/>
    <property type="evidence" value="ECO:0007669"/>
    <property type="project" value="TreeGrafter"/>
</dbReference>
<accession>A0A382BN03</accession>
<dbReference type="NCBIfam" id="NF005545">
    <property type="entry name" value="PRK07208.1-1"/>
    <property type="match status" value="1"/>
</dbReference>
<dbReference type="GO" id="GO:0016491">
    <property type="term" value="F:oxidoreductase activity"/>
    <property type="evidence" value="ECO:0007669"/>
    <property type="project" value="InterPro"/>
</dbReference>
<feature type="domain" description="Amine oxidase" evidence="1">
    <location>
        <begin position="20"/>
        <end position="314"/>
    </location>
</feature>
<evidence type="ECO:0000313" key="2">
    <source>
        <dbReference type="EMBL" id="SVB14547.1"/>
    </source>
</evidence>
<protein>
    <recommendedName>
        <fullName evidence="1">Amine oxidase domain-containing protein</fullName>
    </recommendedName>
</protein>